<protein>
    <submittedName>
        <fullName evidence="1">Uncharacterized protein</fullName>
    </submittedName>
</protein>
<dbReference type="EMBL" id="APCN01003033">
    <property type="status" value="NOT_ANNOTATED_CDS"/>
    <property type="molecule type" value="Genomic_DNA"/>
</dbReference>
<dbReference type="EMBL" id="APCN01003034">
    <property type="status" value="NOT_ANNOTATED_CDS"/>
    <property type="molecule type" value="Genomic_DNA"/>
</dbReference>
<name>A0A182IHB3_ANOAR</name>
<proteinExistence type="predicted"/>
<organism evidence="1 2">
    <name type="scientific">Anopheles arabiensis</name>
    <name type="common">Mosquito</name>
    <dbReference type="NCBI Taxonomy" id="7173"/>
    <lineage>
        <taxon>Eukaryota</taxon>
        <taxon>Metazoa</taxon>
        <taxon>Ecdysozoa</taxon>
        <taxon>Arthropoda</taxon>
        <taxon>Hexapoda</taxon>
        <taxon>Insecta</taxon>
        <taxon>Pterygota</taxon>
        <taxon>Neoptera</taxon>
        <taxon>Endopterygota</taxon>
        <taxon>Diptera</taxon>
        <taxon>Nematocera</taxon>
        <taxon>Culicoidea</taxon>
        <taxon>Culicidae</taxon>
        <taxon>Anophelinae</taxon>
        <taxon>Anopheles</taxon>
    </lineage>
</organism>
<dbReference type="Proteomes" id="UP000075840">
    <property type="component" value="Unassembled WGS sequence"/>
</dbReference>
<accession>A0A182IHB3</accession>
<evidence type="ECO:0000313" key="1">
    <source>
        <dbReference type="EnsemblMetazoa" id="AARA014845-PA"/>
    </source>
</evidence>
<reference evidence="1" key="1">
    <citation type="submission" date="2022-08" db="UniProtKB">
        <authorList>
            <consortium name="EnsemblMetazoa"/>
        </authorList>
    </citation>
    <scope>IDENTIFICATION</scope>
    <source>
        <strain evidence="1">Dongola</strain>
    </source>
</reference>
<evidence type="ECO:0000313" key="2">
    <source>
        <dbReference type="Proteomes" id="UP000075840"/>
    </source>
</evidence>
<dbReference type="AlphaFoldDB" id="A0A182IHB3"/>
<keyword evidence="2" id="KW-1185">Reference proteome</keyword>
<dbReference type="VEuPathDB" id="VectorBase:AARA014845"/>
<dbReference type="EnsemblMetazoa" id="AARA014845-RA">
    <property type="protein sequence ID" value="AARA014845-PA"/>
    <property type="gene ID" value="AARA014845"/>
</dbReference>
<sequence length="16" mass="1868">MLCCSTLSLQRDEIKQ</sequence>